<feature type="compositionally biased region" description="Acidic residues" evidence="1">
    <location>
        <begin position="471"/>
        <end position="482"/>
    </location>
</feature>
<keyword evidence="2" id="KW-0812">Transmembrane</keyword>
<feature type="compositionally biased region" description="Acidic residues" evidence="1">
    <location>
        <begin position="530"/>
        <end position="551"/>
    </location>
</feature>
<proteinExistence type="predicted"/>
<keyword evidence="5" id="KW-1185">Reference proteome</keyword>
<feature type="compositionally biased region" description="Basic and acidic residues" evidence="1">
    <location>
        <begin position="483"/>
        <end position="494"/>
    </location>
</feature>
<name>A0ABU5XJU2_9MYCO</name>
<comment type="caution">
    <text evidence="4">The sequence shown here is derived from an EMBL/GenBank/DDBJ whole genome shotgun (WGS) entry which is preliminary data.</text>
</comment>
<evidence type="ECO:0000256" key="3">
    <source>
        <dbReference type="SAM" id="SignalP"/>
    </source>
</evidence>
<dbReference type="InterPro" id="IPR013207">
    <property type="entry name" value="LGFP"/>
</dbReference>
<feature type="chain" id="PRO_5045529975" description="Transmembrane alanine and glycine rich protein" evidence="3">
    <location>
        <begin position="35"/>
        <end position="676"/>
    </location>
</feature>
<protein>
    <recommendedName>
        <fullName evidence="6">Transmembrane alanine and glycine rich protein</fullName>
    </recommendedName>
</protein>
<gene>
    <name evidence="4" type="ORF">K6T79_15690</name>
</gene>
<feature type="region of interest" description="Disordered" evidence="1">
    <location>
        <begin position="450"/>
        <end position="608"/>
    </location>
</feature>
<evidence type="ECO:0000256" key="2">
    <source>
        <dbReference type="SAM" id="Phobius"/>
    </source>
</evidence>
<reference evidence="4 5" key="1">
    <citation type="submission" date="2023-12" db="EMBL/GenBank/DDBJ databases">
        <title>Description of new species of Mycobacterium terrae complex isolated from sewage at the Sao Paulo Zoological Park Foundation in Brazil.</title>
        <authorList>
            <person name="Romagnoli C.L."/>
            <person name="Conceicao E.C."/>
            <person name="Machado E."/>
            <person name="Barreto L.B.P.F."/>
            <person name="Sharma A."/>
            <person name="Silva N.M."/>
            <person name="Marques L.E."/>
            <person name="Juliana M.A."/>
            <person name="Lourenco M.C.S."/>
            <person name="Digiampietri L.A."/>
            <person name="Suffys P.N."/>
            <person name="Viana-Niero C."/>
        </authorList>
    </citation>
    <scope>NUCLEOTIDE SEQUENCE [LARGE SCALE GENOMIC DNA]</scope>
    <source>
        <strain evidence="4 5">MYC098</strain>
    </source>
</reference>
<evidence type="ECO:0000313" key="5">
    <source>
        <dbReference type="Proteomes" id="UP001299596"/>
    </source>
</evidence>
<feature type="compositionally biased region" description="Low complexity" evidence="1">
    <location>
        <begin position="450"/>
        <end position="469"/>
    </location>
</feature>
<dbReference type="Pfam" id="PF08310">
    <property type="entry name" value="LGFP"/>
    <property type="match status" value="5"/>
</dbReference>
<feature type="signal peptide" evidence="3">
    <location>
        <begin position="1"/>
        <end position="34"/>
    </location>
</feature>
<feature type="transmembrane region" description="Helical" evidence="2">
    <location>
        <begin position="421"/>
        <end position="444"/>
    </location>
</feature>
<dbReference type="EMBL" id="JAYJJR010000010">
    <property type="protein sequence ID" value="MEB3022489.1"/>
    <property type="molecule type" value="Genomic_DNA"/>
</dbReference>
<evidence type="ECO:0000313" key="4">
    <source>
        <dbReference type="EMBL" id="MEB3022489.1"/>
    </source>
</evidence>
<organism evidence="4 5">
    <name type="scientific">[Mycobacterium] crassicus</name>
    <dbReference type="NCBI Taxonomy" id="2872309"/>
    <lineage>
        <taxon>Bacteria</taxon>
        <taxon>Bacillati</taxon>
        <taxon>Actinomycetota</taxon>
        <taxon>Actinomycetes</taxon>
        <taxon>Mycobacteriales</taxon>
        <taxon>Mycobacteriaceae</taxon>
        <taxon>Mycolicibacter</taxon>
    </lineage>
</organism>
<dbReference type="RefSeq" id="WP_225403990.1">
    <property type="nucleotide sequence ID" value="NZ_JAYJJR010000010.1"/>
</dbReference>
<keyword evidence="2" id="KW-0472">Membrane</keyword>
<accession>A0ABU5XJU2</accession>
<keyword evidence="2" id="KW-1133">Transmembrane helix</keyword>
<evidence type="ECO:0000256" key="1">
    <source>
        <dbReference type="SAM" id="MobiDB-lite"/>
    </source>
</evidence>
<sequence length="676" mass="70162">MTGRRDRFGKTAVRVTLGLAATVALLFSVHTAAATPDSDAHDAITAAWQAAGGDGSPLGAPKGDVHPAGAGFAQDFAGGTMFFTPETGAKALYGAILDKYQSMGGAADSDLGFPNSDEVPGLVPDSRVAILSGADNPVIFWTPQHGARVVRGPINAGWDKLGSSTGALGVPIDDENYDGAVVTQKFSNGTLSFDGATKTFTTVPPELAAQLADVQVQLDPTAAIDQVWRTAGGSSGTLGAKQGGEYPVGNDGVGQDFARGKVYFSPATGANALEGDVLAKYESLGGAAGSDLGFPITSTADGALSGSRFNSFAADDDPVIFFNPDNGAFVVRGAMKVAWDKLDGASGKLGAPVGDQTVDGDLVSQKFTGGTISWNQATNAYSTEPAELAQGLSGLQIPGMNLPDGSTTTSTGAGKETGWNWMWVLIPVAVLAVLGALAGAALWWQRRRPASAPAPAPVRATVAVPSAPAGDDYDYDYDDDDQQWAHHEQHEQEGTVRLPSRYGASFGGAPEADAPGQSIPNAPWLHYGESEDAAGAEDEDQDQDEDEDDADTAPTRVVTEEDFGTGRHAVGHPASGAEPRSFGTPEPRSFSAFGGPEPRSFGAPEPRSVGVEQSVHPVMHLPLDDPYQQPDGYPIKANIGSGLYYTPQNALYDDTLAEIWFATEDAARLNGFTKAG</sequence>
<dbReference type="Proteomes" id="UP001299596">
    <property type="component" value="Unassembled WGS sequence"/>
</dbReference>
<evidence type="ECO:0008006" key="6">
    <source>
        <dbReference type="Google" id="ProtNLM"/>
    </source>
</evidence>
<keyword evidence="3" id="KW-0732">Signal</keyword>